<evidence type="ECO:0000256" key="2">
    <source>
        <dbReference type="ARBA" id="ARBA00023270"/>
    </source>
</evidence>
<protein>
    <submittedName>
        <fullName evidence="7">N-acetylneuraminate lyase</fullName>
        <ecNumber evidence="7">4.1.3.3</ecNumber>
    </submittedName>
</protein>
<feature type="active site" description="Proton donor/acceptor" evidence="4">
    <location>
        <position position="169"/>
    </location>
</feature>
<dbReference type="SMART" id="SM01130">
    <property type="entry name" value="DHDPS"/>
    <property type="match status" value="1"/>
</dbReference>
<evidence type="ECO:0000313" key="8">
    <source>
        <dbReference type="Proteomes" id="UP000274920"/>
    </source>
</evidence>
<feature type="region of interest" description="Disordered" evidence="6">
    <location>
        <begin position="1"/>
        <end position="29"/>
    </location>
</feature>
<feature type="binding site" evidence="5">
    <location>
        <position position="238"/>
    </location>
    <ligand>
        <name>pyruvate</name>
        <dbReference type="ChEBI" id="CHEBI:15361"/>
    </ligand>
</feature>
<dbReference type="NCBIfam" id="NF003164">
    <property type="entry name" value="PRK04147.1"/>
    <property type="match status" value="1"/>
</dbReference>
<dbReference type="InterPro" id="IPR020625">
    <property type="entry name" value="Schiff_base-form_aldolases_AS"/>
</dbReference>
<dbReference type="InterPro" id="IPR002220">
    <property type="entry name" value="DapA-like"/>
</dbReference>
<keyword evidence="8" id="KW-1185">Reference proteome</keyword>
<evidence type="ECO:0000256" key="3">
    <source>
        <dbReference type="PIRNR" id="PIRNR001365"/>
    </source>
</evidence>
<accession>A0A426DMH7</accession>
<proteinExistence type="inferred from homology"/>
<dbReference type="EMBL" id="RHJS01000002">
    <property type="protein sequence ID" value="RRK33980.1"/>
    <property type="molecule type" value="Genomic_DNA"/>
</dbReference>
<evidence type="ECO:0000256" key="5">
    <source>
        <dbReference type="PIRSR" id="PIRSR001365-2"/>
    </source>
</evidence>
<dbReference type="PRINTS" id="PR00146">
    <property type="entry name" value="DHPICSNTHASE"/>
</dbReference>
<dbReference type="Gene3D" id="3.20.20.70">
    <property type="entry name" value="Aldolase class I"/>
    <property type="match status" value="1"/>
</dbReference>
<feature type="active site" description="Schiff-base intermediate with substrate" evidence="4">
    <location>
        <position position="197"/>
    </location>
</feature>
<reference evidence="7" key="1">
    <citation type="submission" date="2018-10" db="EMBL/GenBank/DDBJ databases">
        <title>Schaedlerella arabinophila gen. nov. sp. nov., isolated from the mouse intestinal tract and comparative analysis with the genome of the closely related altered Schaedler flora strain ASF502.</title>
        <authorList>
            <person name="Miyake S."/>
            <person name="Soh M."/>
            <person name="Seedorf H."/>
        </authorList>
    </citation>
    <scope>NUCLEOTIDE SEQUENCE [LARGE SCALE GENOMIC DNA]</scope>
    <source>
        <strain evidence="7">DSM 106076</strain>
    </source>
</reference>
<dbReference type="EC" id="4.1.3.3" evidence="7"/>
<name>A0A426DMH7_9FIRM</name>
<dbReference type="SUPFAM" id="SSF51569">
    <property type="entry name" value="Aldolase"/>
    <property type="match status" value="1"/>
</dbReference>
<keyword evidence="1 3" id="KW-0456">Lyase</keyword>
<dbReference type="GO" id="GO:0008747">
    <property type="term" value="F:N-acetylneuraminate lyase activity"/>
    <property type="evidence" value="ECO:0007669"/>
    <property type="project" value="UniProtKB-EC"/>
</dbReference>
<evidence type="ECO:0000256" key="6">
    <source>
        <dbReference type="SAM" id="MobiDB-lite"/>
    </source>
</evidence>
<comment type="caution">
    <text evidence="7">The sequence shown here is derived from an EMBL/GenBank/DDBJ whole genome shotgun (WGS) entry which is preliminary data.</text>
</comment>
<evidence type="ECO:0000313" key="7">
    <source>
        <dbReference type="EMBL" id="RRK33980.1"/>
    </source>
</evidence>
<dbReference type="InterPro" id="IPR013785">
    <property type="entry name" value="Aldolase_TIM"/>
</dbReference>
<dbReference type="AlphaFoldDB" id="A0A426DMH7"/>
<organism evidence="7 8">
    <name type="scientific">Schaedlerella arabinosiphila</name>
    <dbReference type="NCBI Taxonomy" id="2044587"/>
    <lineage>
        <taxon>Bacteria</taxon>
        <taxon>Bacillati</taxon>
        <taxon>Bacillota</taxon>
        <taxon>Clostridia</taxon>
        <taxon>Lachnospirales</taxon>
        <taxon>Lachnospiraceae</taxon>
        <taxon>Schaedlerella</taxon>
    </lineage>
</organism>
<dbReference type="GO" id="GO:0005829">
    <property type="term" value="C:cytosol"/>
    <property type="evidence" value="ECO:0007669"/>
    <property type="project" value="TreeGrafter"/>
</dbReference>
<dbReference type="PANTHER" id="PTHR42849:SF1">
    <property type="entry name" value="N-ACETYLNEURAMINATE LYASE"/>
    <property type="match status" value="1"/>
</dbReference>
<comment type="similarity">
    <text evidence="3">Belongs to the DapA family.</text>
</comment>
<dbReference type="Proteomes" id="UP000274920">
    <property type="component" value="Unassembled WGS sequence"/>
</dbReference>
<dbReference type="PANTHER" id="PTHR42849">
    <property type="entry name" value="N-ACETYLNEURAMINATE LYASE"/>
    <property type="match status" value="1"/>
</dbReference>
<dbReference type="PROSITE" id="PS00666">
    <property type="entry name" value="DHDPS_2"/>
    <property type="match status" value="1"/>
</dbReference>
<feature type="compositionally biased region" description="Basic and acidic residues" evidence="6">
    <location>
        <begin position="1"/>
        <end position="14"/>
    </location>
</feature>
<sequence>MRNNKLFHEKEKPHVIAGSNERGSESSLEESVKSEQFSRIWSALITPMNEDESINYEALERIVELQMQDGVEGFYCCGSSGEGLLLTLDERKQVVEHVLKAVDGRVPVISHVGTIRTKDVIELTRHAMSAGAMAVSMIPPYYYKFSMDEIISYYEDVIRAVPGVPVIVYNIPQFTGVEFSKDNAGRLLSNRNIVGIKHTSTNLYALERIGQAFPGKALINGFDEQLLGALSMGACATIGTTVNLFAPLFQKVRDAFQAGNMAEACHWQHAVNQRVEAAVKVGIFNAMKYGWTLRGVDCGACRSPFRPLDEASKRIVADLMEEKD</sequence>
<evidence type="ECO:0000256" key="1">
    <source>
        <dbReference type="ARBA" id="ARBA00023239"/>
    </source>
</evidence>
<dbReference type="GO" id="GO:0019262">
    <property type="term" value="P:N-acetylneuraminate catabolic process"/>
    <property type="evidence" value="ECO:0007669"/>
    <property type="project" value="TreeGrafter"/>
</dbReference>
<evidence type="ECO:0000256" key="4">
    <source>
        <dbReference type="PIRSR" id="PIRSR001365-1"/>
    </source>
</evidence>
<dbReference type="PIRSF" id="PIRSF001365">
    <property type="entry name" value="DHDPS"/>
    <property type="match status" value="1"/>
</dbReference>
<keyword evidence="2" id="KW-0704">Schiff base</keyword>
<dbReference type="Pfam" id="PF00701">
    <property type="entry name" value="DHDPS"/>
    <property type="match status" value="1"/>
</dbReference>
<dbReference type="RefSeq" id="WP_125129155.1">
    <property type="nucleotide sequence ID" value="NZ_RHJS01000002.1"/>
</dbReference>
<gene>
    <name evidence="7" type="ORF">EBB54_23475</name>
</gene>